<dbReference type="InterPro" id="IPR048454">
    <property type="entry name" value="YetF_N"/>
</dbReference>
<proteinExistence type="inferred from homology"/>
<evidence type="ECO:0000313" key="10">
    <source>
        <dbReference type="EMBL" id="ERH30720.1"/>
    </source>
</evidence>
<comment type="subcellular location">
    <subcellularLocation>
        <location evidence="1">Cell membrane</location>
        <topology evidence="1">Multi-pass membrane protein</topology>
    </subcellularLocation>
</comment>
<protein>
    <recommendedName>
        <fullName evidence="12">DUF421 domain-containing protein</fullName>
    </recommendedName>
</protein>
<dbReference type="InterPro" id="IPR007353">
    <property type="entry name" value="DUF421"/>
</dbReference>
<dbReference type="Pfam" id="PF20730">
    <property type="entry name" value="YetF_N"/>
    <property type="match status" value="1"/>
</dbReference>
<comment type="caution">
    <text evidence="10">The sequence shown here is derived from an EMBL/GenBank/DDBJ whole genome shotgun (WGS) entry which is preliminary data.</text>
</comment>
<dbReference type="PANTHER" id="PTHR34582:SF6">
    <property type="entry name" value="UPF0702 TRANSMEMBRANE PROTEIN YCAP"/>
    <property type="match status" value="1"/>
</dbReference>
<feature type="transmembrane region" description="Helical" evidence="7">
    <location>
        <begin position="6"/>
        <end position="25"/>
    </location>
</feature>
<keyword evidence="5 7" id="KW-1133">Transmembrane helix</keyword>
<dbReference type="Proteomes" id="UP000016519">
    <property type="component" value="Unassembled WGS sequence"/>
</dbReference>
<evidence type="ECO:0000256" key="5">
    <source>
        <dbReference type="ARBA" id="ARBA00022989"/>
    </source>
</evidence>
<organism evidence="10 11">
    <name type="scientific">Alloscardovia omnicolens F0580</name>
    <dbReference type="NCBI Taxonomy" id="1321816"/>
    <lineage>
        <taxon>Bacteria</taxon>
        <taxon>Bacillati</taxon>
        <taxon>Actinomycetota</taxon>
        <taxon>Actinomycetes</taxon>
        <taxon>Bifidobacteriales</taxon>
        <taxon>Bifidobacteriaceae</taxon>
        <taxon>Alloscardovia</taxon>
    </lineage>
</organism>
<reference evidence="10 11" key="1">
    <citation type="submission" date="2013-08" db="EMBL/GenBank/DDBJ databases">
        <authorList>
            <person name="Weinstock G."/>
            <person name="Sodergren E."/>
            <person name="Wylie T."/>
            <person name="Fulton L."/>
            <person name="Fulton R."/>
            <person name="Fronick C."/>
            <person name="O'Laughlin M."/>
            <person name="Godfrey J."/>
            <person name="Miner T."/>
            <person name="Herter B."/>
            <person name="Appelbaum E."/>
            <person name="Cordes M."/>
            <person name="Lek S."/>
            <person name="Wollam A."/>
            <person name="Pepin K.H."/>
            <person name="Palsikar V.B."/>
            <person name="Mitreva M."/>
            <person name="Wilson R.K."/>
        </authorList>
    </citation>
    <scope>NUCLEOTIDE SEQUENCE [LARGE SCALE GENOMIC DNA]</scope>
    <source>
        <strain evidence="10 11">F0580</strain>
    </source>
</reference>
<evidence type="ECO:0000256" key="2">
    <source>
        <dbReference type="ARBA" id="ARBA00006448"/>
    </source>
</evidence>
<keyword evidence="6 7" id="KW-0472">Membrane</keyword>
<evidence type="ECO:0000313" key="11">
    <source>
        <dbReference type="Proteomes" id="UP000016519"/>
    </source>
</evidence>
<dbReference type="AlphaFoldDB" id="U1QTE6"/>
<dbReference type="InterPro" id="IPR023090">
    <property type="entry name" value="UPF0702_alpha/beta_dom_sf"/>
</dbReference>
<name>U1QTE6_9BIFI</name>
<dbReference type="Gene3D" id="3.30.240.20">
    <property type="entry name" value="bsu07140 like domains"/>
    <property type="match status" value="2"/>
</dbReference>
<dbReference type="EMBL" id="AWSI01000024">
    <property type="protein sequence ID" value="ERH30720.1"/>
    <property type="molecule type" value="Genomic_DNA"/>
</dbReference>
<evidence type="ECO:0000256" key="3">
    <source>
        <dbReference type="ARBA" id="ARBA00022475"/>
    </source>
</evidence>
<gene>
    <name evidence="10" type="ORF">HMPREF9244_00917</name>
</gene>
<dbReference type="GO" id="GO:0005886">
    <property type="term" value="C:plasma membrane"/>
    <property type="evidence" value="ECO:0007669"/>
    <property type="project" value="UniProtKB-SubCell"/>
</dbReference>
<dbReference type="HOGENOM" id="CLU_077149_4_0_11"/>
<accession>U1QTE6</accession>
<sequence>MIDSYTLIALKFAIGIVVMILQINILGKYEFSVNTPLNQIQNYVLGGIIGGIIYSDSIPIITFIIVLLIWSLVVLLVKLLTNNKYFKTLVIGRPLLLIKNGEVNVENCVRAGLSGDQLMLRLRSEGIISTRDVKIALMETNGTLTILDCTAKNPKFPLISSGNINYDVLELTGKSEDWLLDQLHEQGVPDFREVFLAEYINDRITVVPYPAKERTMTL</sequence>
<evidence type="ECO:0008006" key="12">
    <source>
        <dbReference type="Google" id="ProtNLM"/>
    </source>
</evidence>
<keyword evidence="3" id="KW-1003">Cell membrane</keyword>
<evidence type="ECO:0000259" key="9">
    <source>
        <dbReference type="Pfam" id="PF20730"/>
    </source>
</evidence>
<evidence type="ECO:0000256" key="7">
    <source>
        <dbReference type="SAM" id="Phobius"/>
    </source>
</evidence>
<dbReference type="PANTHER" id="PTHR34582">
    <property type="entry name" value="UPF0702 TRANSMEMBRANE PROTEIN YCAP"/>
    <property type="match status" value="1"/>
</dbReference>
<feature type="domain" description="YetF C-terminal" evidence="8">
    <location>
        <begin position="82"/>
        <end position="199"/>
    </location>
</feature>
<dbReference type="RefSeq" id="WP_021618047.1">
    <property type="nucleotide sequence ID" value="NZ_KE952644.1"/>
</dbReference>
<feature type="transmembrane region" description="Helical" evidence="7">
    <location>
        <begin position="60"/>
        <end position="80"/>
    </location>
</feature>
<dbReference type="Pfam" id="PF04239">
    <property type="entry name" value="DUF421"/>
    <property type="match status" value="1"/>
</dbReference>
<comment type="similarity">
    <text evidence="2">Belongs to the UPF0702 family.</text>
</comment>
<evidence type="ECO:0000256" key="6">
    <source>
        <dbReference type="ARBA" id="ARBA00023136"/>
    </source>
</evidence>
<dbReference type="PATRIC" id="fig|1321816.3.peg.813"/>
<dbReference type="STRING" id="419015.HMPREF3214_00624"/>
<evidence type="ECO:0000256" key="1">
    <source>
        <dbReference type="ARBA" id="ARBA00004651"/>
    </source>
</evidence>
<keyword evidence="11" id="KW-1185">Reference proteome</keyword>
<keyword evidence="4 7" id="KW-0812">Transmembrane</keyword>
<evidence type="ECO:0000256" key="4">
    <source>
        <dbReference type="ARBA" id="ARBA00022692"/>
    </source>
</evidence>
<evidence type="ECO:0000259" key="8">
    <source>
        <dbReference type="Pfam" id="PF04239"/>
    </source>
</evidence>
<feature type="domain" description="YetF-like N-terminal transmembrane" evidence="9">
    <location>
        <begin position="5"/>
        <end position="79"/>
    </location>
</feature>